<gene>
    <name evidence="3" type="ORF">EER27_12375</name>
</gene>
<feature type="region of interest" description="Disordered" evidence="1">
    <location>
        <begin position="558"/>
        <end position="579"/>
    </location>
</feature>
<proteinExistence type="predicted"/>
<dbReference type="EMBL" id="RIBS01000005">
    <property type="protein sequence ID" value="RNF83281.1"/>
    <property type="molecule type" value="Genomic_DNA"/>
</dbReference>
<evidence type="ECO:0000313" key="4">
    <source>
        <dbReference type="Proteomes" id="UP000267049"/>
    </source>
</evidence>
<dbReference type="AlphaFoldDB" id="A0A3M8SPP9"/>
<sequence length="579" mass="64009">MNAAKPIVTPLYPRPCGLTRPLRVVLAAPPKAPAWVLAFHALAMDCDWVELITLTAPDAILPEVSGVPASLRAYVAFEHAVLGSNRSLDPVEIPDDQDVQSDEPHDTPLPDRIRALLPDLVILIGPRAWATALAGDVPWGCWLVDGSLIDARHAGLSLLGPMLRRESATHMTLMLQEETAGSIELAASWGKTRRTSFLFQREDAFRKVPALLLRSLHRLAEGHLPTPRRTVATLQLPPQRPMGRPAGMRVLLSTLRASPRWLTARRRNGRIGWTLVVRLGGSRLDPDAPAVGSHALLKAPKGWWSDPCVVMAQGRKLIFVEEMIEPKLKKANIACVELVNGGARRLGTVLEEAGHLSFPQVFEWRGQQYMTVESGYDRRVSLYRANDFPLGWTRVRDLISGRACADPTLHHHEGRWYLFVNVAENNNSTCDELFLFVADCLDGPFYPHPASPIVCDVRRARMAGRLFQHRGRLIRPAQDCGPGYGNAIVFHEVLELGPTVYRERRLSRLAPYLTRPVDGCHTYNCDGGIEVLDVLGHLPGGASYLQVFDDVEADDPPSFQQVPNRFATSGPAHPGAPPR</sequence>
<protein>
    <recommendedName>
        <fullName evidence="2">Glucosamine inositolphosphorylceramide transferase 1 N-terminal domain-containing protein</fullName>
    </recommendedName>
</protein>
<dbReference type="RefSeq" id="WP_123088412.1">
    <property type="nucleotide sequence ID" value="NZ_RIBS01000005.1"/>
</dbReference>
<feature type="compositionally biased region" description="Acidic residues" evidence="1">
    <location>
        <begin position="92"/>
        <end position="101"/>
    </location>
</feature>
<feature type="compositionally biased region" description="Polar residues" evidence="1">
    <location>
        <begin position="558"/>
        <end position="567"/>
    </location>
</feature>
<accession>A0A3M8SPP9</accession>
<keyword evidence="4" id="KW-1185">Reference proteome</keyword>
<dbReference type="InterPro" id="IPR056442">
    <property type="entry name" value="GINT1_N"/>
</dbReference>
<comment type="caution">
    <text evidence="3">The sequence shown here is derived from an EMBL/GenBank/DDBJ whole genome shotgun (WGS) entry which is preliminary data.</text>
</comment>
<dbReference type="Gene3D" id="2.115.10.20">
    <property type="entry name" value="Glycosyl hydrolase domain, family 43"/>
    <property type="match status" value="1"/>
</dbReference>
<dbReference type="Proteomes" id="UP000267049">
    <property type="component" value="Unassembled WGS sequence"/>
</dbReference>
<feature type="domain" description="Glucosamine inositolphosphorylceramide transferase 1 N-terminal" evidence="2">
    <location>
        <begin position="300"/>
        <end position="504"/>
    </location>
</feature>
<name>A0A3M8SPP9_9GAMM</name>
<evidence type="ECO:0000256" key="1">
    <source>
        <dbReference type="SAM" id="MobiDB-lite"/>
    </source>
</evidence>
<dbReference type="Pfam" id="PF24793">
    <property type="entry name" value="GINT1_N"/>
    <property type="match status" value="1"/>
</dbReference>
<dbReference type="SUPFAM" id="SSF75005">
    <property type="entry name" value="Arabinanase/levansucrase/invertase"/>
    <property type="match status" value="1"/>
</dbReference>
<dbReference type="OrthoDB" id="3771157at2"/>
<dbReference type="InterPro" id="IPR023296">
    <property type="entry name" value="Glyco_hydro_beta-prop_sf"/>
</dbReference>
<reference evidence="3 4" key="1">
    <citation type="submission" date="2018-11" db="EMBL/GenBank/DDBJ databases">
        <title>Lysobacter cryohumiis sp. nov., isolated from soil in the Tianshan Mountains, Xinjiang, China.</title>
        <authorList>
            <person name="Luo Y."/>
            <person name="Sheng H."/>
        </authorList>
    </citation>
    <scope>NUCLEOTIDE SEQUENCE [LARGE SCALE GENOMIC DNA]</scope>
    <source>
        <strain evidence="3 4">ZS60</strain>
    </source>
</reference>
<organism evidence="3 4">
    <name type="scientific">Montanilutibacter psychrotolerans</name>
    <dbReference type="NCBI Taxonomy" id="1327343"/>
    <lineage>
        <taxon>Bacteria</taxon>
        <taxon>Pseudomonadati</taxon>
        <taxon>Pseudomonadota</taxon>
        <taxon>Gammaproteobacteria</taxon>
        <taxon>Lysobacterales</taxon>
        <taxon>Lysobacteraceae</taxon>
        <taxon>Montanilutibacter</taxon>
    </lineage>
</organism>
<feature type="region of interest" description="Disordered" evidence="1">
    <location>
        <begin position="88"/>
        <end position="108"/>
    </location>
</feature>
<evidence type="ECO:0000313" key="3">
    <source>
        <dbReference type="EMBL" id="RNF83281.1"/>
    </source>
</evidence>
<evidence type="ECO:0000259" key="2">
    <source>
        <dbReference type="Pfam" id="PF24793"/>
    </source>
</evidence>